<organism evidence="2 3">
    <name type="scientific">Tothia fuscella</name>
    <dbReference type="NCBI Taxonomy" id="1048955"/>
    <lineage>
        <taxon>Eukaryota</taxon>
        <taxon>Fungi</taxon>
        <taxon>Dikarya</taxon>
        <taxon>Ascomycota</taxon>
        <taxon>Pezizomycotina</taxon>
        <taxon>Dothideomycetes</taxon>
        <taxon>Pleosporomycetidae</taxon>
        <taxon>Venturiales</taxon>
        <taxon>Cylindrosympodiaceae</taxon>
        <taxon>Tothia</taxon>
    </lineage>
</organism>
<dbReference type="AlphaFoldDB" id="A0A9P4TTW3"/>
<protein>
    <recommendedName>
        <fullName evidence="4">Chromo domain-containing protein</fullName>
    </recommendedName>
</protein>
<comment type="caution">
    <text evidence="2">The sequence shown here is derived from an EMBL/GenBank/DDBJ whole genome shotgun (WGS) entry which is preliminary data.</text>
</comment>
<reference evidence="2" key="1">
    <citation type="journal article" date="2020" name="Stud. Mycol.">
        <title>101 Dothideomycetes genomes: a test case for predicting lifestyles and emergence of pathogens.</title>
        <authorList>
            <person name="Haridas S."/>
            <person name="Albert R."/>
            <person name="Binder M."/>
            <person name="Bloem J."/>
            <person name="Labutti K."/>
            <person name="Salamov A."/>
            <person name="Andreopoulos B."/>
            <person name="Baker S."/>
            <person name="Barry K."/>
            <person name="Bills G."/>
            <person name="Bluhm B."/>
            <person name="Cannon C."/>
            <person name="Castanera R."/>
            <person name="Culley D."/>
            <person name="Daum C."/>
            <person name="Ezra D."/>
            <person name="Gonzalez J."/>
            <person name="Henrissat B."/>
            <person name="Kuo A."/>
            <person name="Liang C."/>
            <person name="Lipzen A."/>
            <person name="Lutzoni F."/>
            <person name="Magnuson J."/>
            <person name="Mondo S."/>
            <person name="Nolan M."/>
            <person name="Ohm R."/>
            <person name="Pangilinan J."/>
            <person name="Park H.-J."/>
            <person name="Ramirez L."/>
            <person name="Alfaro M."/>
            <person name="Sun H."/>
            <person name="Tritt A."/>
            <person name="Yoshinaga Y."/>
            <person name="Zwiers L.-H."/>
            <person name="Turgeon B."/>
            <person name="Goodwin S."/>
            <person name="Spatafora J."/>
            <person name="Crous P."/>
            <person name="Grigoriev I."/>
        </authorList>
    </citation>
    <scope>NUCLEOTIDE SEQUENCE</scope>
    <source>
        <strain evidence="2">CBS 130266</strain>
    </source>
</reference>
<proteinExistence type="predicted"/>
<feature type="compositionally biased region" description="Acidic residues" evidence="1">
    <location>
        <begin position="310"/>
        <end position="320"/>
    </location>
</feature>
<keyword evidence="3" id="KW-1185">Reference proteome</keyword>
<evidence type="ECO:0000313" key="2">
    <source>
        <dbReference type="EMBL" id="KAF2420718.1"/>
    </source>
</evidence>
<evidence type="ECO:0000256" key="1">
    <source>
        <dbReference type="SAM" id="MobiDB-lite"/>
    </source>
</evidence>
<evidence type="ECO:0000313" key="3">
    <source>
        <dbReference type="Proteomes" id="UP000800235"/>
    </source>
</evidence>
<evidence type="ECO:0008006" key="4">
    <source>
        <dbReference type="Google" id="ProtNLM"/>
    </source>
</evidence>
<dbReference type="Proteomes" id="UP000800235">
    <property type="component" value="Unassembled WGS sequence"/>
</dbReference>
<feature type="region of interest" description="Disordered" evidence="1">
    <location>
        <begin position="418"/>
        <end position="438"/>
    </location>
</feature>
<name>A0A9P4TTW3_9PEZI</name>
<gene>
    <name evidence="2" type="ORF">EJ08DRAFT_738519</name>
</gene>
<sequence length="438" mass="48278">MASSSANLLVHSPLKRALTYNAHTKASEYLYPQLPAEHLAITPTTDFLILGYSMFACVEAAFAYDAPIDQIPGQKNFRKGSYALWRHEDSNKQAAVILSLRFIWHKCNNVDFRESIEDLLYTLLQWANGDVKNKETSWVWKFQGHLEQAFDLAVAGAVQKKLMSLPLFKGESGKWPMNAEMRRGAVASKHKRCLLGTAQMGAQPAKLGSVGVALTLQALWTPEYASVPAAAGVPTTAAVTALTTTLTASVAPSSSTDNNKTLPDTVAMDIDKPVVDHAMNADEEVDVEMSRSSIDEEQNRAITISSDSSSSDDDKDEQSADAEPQAHISKGKQPAIEEPSAETTHEPTYMSNMADGYRIQKIIAQNKIRGTDDYLYRVEWEDQSGAVDTSRRTWASDATFMDGSQEMKDVFDAWKKNSVPRRKSKSEAVAGEEGWKTE</sequence>
<feature type="region of interest" description="Disordered" evidence="1">
    <location>
        <begin position="284"/>
        <end position="352"/>
    </location>
</feature>
<dbReference type="EMBL" id="MU007107">
    <property type="protein sequence ID" value="KAF2420718.1"/>
    <property type="molecule type" value="Genomic_DNA"/>
</dbReference>
<accession>A0A9P4TTW3</accession>